<evidence type="ECO:0000313" key="1">
    <source>
        <dbReference type="EMBL" id="AJG98871.1"/>
    </source>
</evidence>
<dbReference type="Proteomes" id="UP000031866">
    <property type="component" value="Chromosome"/>
</dbReference>
<dbReference type="AlphaFoldDB" id="A0A0B5QKW0"/>
<evidence type="ECO:0000313" key="2">
    <source>
        <dbReference type="Proteomes" id="UP000031866"/>
    </source>
</evidence>
<protein>
    <submittedName>
        <fullName evidence="1">Uncharacterized protein</fullName>
    </submittedName>
</protein>
<gene>
    <name evidence="1" type="ORF">LF65_02285</name>
</gene>
<sequence length="112" mass="13526">MALECEISIFSFWEMTLEEIVQSIEAYGNRRKNILRERALMDYKLALGIGLNVANLFDDENKVPEFVEFYAELFEEKNKKIQEQKRLNELEINKQRMKEFANFHNKRFRREG</sequence>
<organism evidence="1 2">
    <name type="scientific">Clostridium beijerinckii</name>
    <name type="common">Clostridium MP</name>
    <dbReference type="NCBI Taxonomy" id="1520"/>
    <lineage>
        <taxon>Bacteria</taxon>
        <taxon>Bacillati</taxon>
        <taxon>Bacillota</taxon>
        <taxon>Clostridia</taxon>
        <taxon>Eubacteriales</taxon>
        <taxon>Clostridiaceae</taxon>
        <taxon>Clostridium</taxon>
    </lineage>
</organism>
<dbReference type="OrthoDB" id="1936478at2"/>
<dbReference type="EMBL" id="CP010086">
    <property type="protein sequence ID" value="AJG98871.1"/>
    <property type="molecule type" value="Genomic_DNA"/>
</dbReference>
<dbReference type="RefSeq" id="WP_041896166.1">
    <property type="nucleotide sequence ID" value="NZ_CP010086.2"/>
</dbReference>
<dbReference type="STRING" id="1520.LF65_02285"/>
<accession>A0A0B5QKW0</accession>
<reference evidence="2" key="1">
    <citation type="submission" date="2014-12" db="EMBL/GenBank/DDBJ databases">
        <title>Genome sequence of Clostridium beijerinckii strain 59B.</title>
        <authorList>
            <person name="Little G.T."/>
            <person name="Minton N.P."/>
        </authorList>
    </citation>
    <scope>NUCLEOTIDE SEQUENCE [LARGE SCALE GENOMIC DNA]</scope>
    <source>
        <strain evidence="2">59B</strain>
    </source>
</reference>
<name>A0A0B5QKW0_CLOBE</name>
<dbReference type="KEGG" id="cbei:LF65_02285"/>
<proteinExistence type="predicted"/>